<feature type="transmembrane region" description="Helical" evidence="1">
    <location>
        <begin position="63"/>
        <end position="80"/>
    </location>
</feature>
<name>I2GE74_9BACT</name>
<proteinExistence type="predicted"/>
<sequence>MDNPFGQRWPYLCFLWWVIIPPVGSTGNTKPENRTWKSFGENYRLTDVYVASRPRKTNKRQKTSIYFLVVILARDCLLLFCIKDLTQKSMQAQSTDTKTFQLTQNGQLLGELIYQNLFSFKAEIRLANGESYAIRPIGIFSTRMAVTKDGAELASLTMNWLGQVVLMVRQTQEYVLKAPLFQGKYVLENQDGELIIQYDPTFNCRQFNYKYDISYKAAAENNFLVLLGVYGATYYIATMSGATAGLI</sequence>
<dbReference type="EMBL" id="CAIT01000005">
    <property type="protein sequence ID" value="CCH52199.1"/>
    <property type="molecule type" value="Genomic_DNA"/>
</dbReference>
<dbReference type="Proteomes" id="UP000009309">
    <property type="component" value="Unassembled WGS sequence"/>
</dbReference>
<organism evidence="2 3">
    <name type="scientific">Fibrisoma limi BUZ 3</name>
    <dbReference type="NCBI Taxonomy" id="1185876"/>
    <lineage>
        <taxon>Bacteria</taxon>
        <taxon>Pseudomonadati</taxon>
        <taxon>Bacteroidota</taxon>
        <taxon>Cytophagia</taxon>
        <taxon>Cytophagales</taxon>
        <taxon>Spirosomataceae</taxon>
        <taxon>Fibrisoma</taxon>
    </lineage>
</organism>
<evidence type="ECO:0000313" key="3">
    <source>
        <dbReference type="Proteomes" id="UP000009309"/>
    </source>
</evidence>
<gene>
    <name evidence="2" type="ORF">BN8_01177</name>
</gene>
<evidence type="ECO:0000256" key="1">
    <source>
        <dbReference type="SAM" id="Phobius"/>
    </source>
</evidence>
<keyword evidence="1" id="KW-0472">Membrane</keyword>
<dbReference type="eggNOG" id="ENOG5032JYB">
    <property type="taxonomic scope" value="Bacteria"/>
</dbReference>
<comment type="caution">
    <text evidence="2">The sequence shown here is derived from an EMBL/GenBank/DDBJ whole genome shotgun (WGS) entry which is preliminary data.</text>
</comment>
<evidence type="ECO:0000313" key="2">
    <source>
        <dbReference type="EMBL" id="CCH52199.1"/>
    </source>
</evidence>
<keyword evidence="1" id="KW-0812">Transmembrane</keyword>
<keyword evidence="3" id="KW-1185">Reference proteome</keyword>
<protein>
    <submittedName>
        <fullName evidence="2">Uncharacterized protein</fullName>
    </submittedName>
</protein>
<keyword evidence="1" id="KW-1133">Transmembrane helix</keyword>
<dbReference type="AlphaFoldDB" id="I2GE74"/>
<accession>I2GE74</accession>
<reference evidence="2 3" key="1">
    <citation type="journal article" date="2012" name="J. Bacteriol.">
        <title>Genome Sequence of the Filamentous Bacterium Fibrisoma limi BUZ 3T.</title>
        <authorList>
            <person name="Filippini M."/>
            <person name="Qi W."/>
            <person name="Jaenicke S."/>
            <person name="Goesmann A."/>
            <person name="Smits T.H."/>
            <person name="Bagheri H.C."/>
        </authorList>
    </citation>
    <scope>NUCLEOTIDE SEQUENCE [LARGE SCALE GENOMIC DNA]</scope>
    <source>
        <strain evidence="3">BUZ 3T</strain>
    </source>
</reference>